<dbReference type="EMBL" id="JAXOJX010000014">
    <property type="protein sequence ID" value="MDZ5457036.1"/>
    <property type="molecule type" value="Genomic_DNA"/>
</dbReference>
<evidence type="ECO:0000313" key="2">
    <source>
        <dbReference type="EMBL" id="MDZ5457036.1"/>
    </source>
</evidence>
<dbReference type="Proteomes" id="UP001293718">
    <property type="component" value="Unassembled WGS sequence"/>
</dbReference>
<name>A0ABU5ID43_9BURK</name>
<evidence type="ECO:0000256" key="1">
    <source>
        <dbReference type="SAM" id="MobiDB-lite"/>
    </source>
</evidence>
<evidence type="ECO:0000313" key="3">
    <source>
        <dbReference type="Proteomes" id="UP001293718"/>
    </source>
</evidence>
<feature type="region of interest" description="Disordered" evidence="1">
    <location>
        <begin position="1"/>
        <end position="20"/>
    </location>
</feature>
<keyword evidence="3" id="KW-1185">Reference proteome</keyword>
<proteinExistence type="predicted"/>
<accession>A0ABU5ID43</accession>
<comment type="caution">
    <text evidence="2">The sequence shown here is derived from an EMBL/GenBank/DDBJ whole genome shotgun (WGS) entry which is preliminary data.</text>
</comment>
<reference evidence="2 3" key="1">
    <citation type="submission" date="2023-11" db="EMBL/GenBank/DDBJ databases">
        <title>Draft genome of Azohydromonas lata strain H1 (DSM1123), a polyhydroxyalkanoate producer.</title>
        <authorList>
            <person name="Traversa D."/>
            <person name="D'Addabbo P."/>
            <person name="Pazzani C."/>
            <person name="Manzari C."/>
            <person name="Chiara M."/>
            <person name="Scrascia M."/>
        </authorList>
    </citation>
    <scope>NUCLEOTIDE SEQUENCE [LARGE SCALE GENOMIC DNA]</scope>
    <source>
        <strain evidence="2 3">H1</strain>
    </source>
</reference>
<protein>
    <submittedName>
        <fullName evidence="2">Antitoxin Xre/MbcA/ParS toxin-binding domain-containing protein</fullName>
    </submittedName>
</protein>
<gene>
    <name evidence="2" type="ORF">SM757_10690</name>
</gene>
<organism evidence="2 3">
    <name type="scientific">Azohydromonas lata</name>
    <dbReference type="NCBI Taxonomy" id="45677"/>
    <lineage>
        <taxon>Bacteria</taxon>
        <taxon>Pseudomonadati</taxon>
        <taxon>Pseudomonadota</taxon>
        <taxon>Betaproteobacteria</taxon>
        <taxon>Burkholderiales</taxon>
        <taxon>Sphaerotilaceae</taxon>
        <taxon>Azohydromonas</taxon>
    </lineage>
</organism>
<sequence length="174" mass="18020">MAKNAQAANDASAAAPAPDLRGYRPGQSLMAQARTLAALEADALDRLDAAVPAVLARDLGRALDIAPRHFFRDILGTNRSAAEKKSFTDAPLPAAAGLRALRLLWLLGRVQAMADGGAGAVGRFDAARWLGPWLETPQPGLQAHRPAELLGSAGGMEEVAAQAAEGLRLGAAAR</sequence>
<feature type="compositionally biased region" description="Low complexity" evidence="1">
    <location>
        <begin position="1"/>
        <end position="19"/>
    </location>
</feature>
<dbReference type="RefSeq" id="WP_322465462.1">
    <property type="nucleotide sequence ID" value="NZ_JAXOJX010000014.1"/>
</dbReference>